<dbReference type="InParanoid" id="A0A6P8I9E5"/>
<reference evidence="4" key="1">
    <citation type="submission" date="2025-08" db="UniProtKB">
        <authorList>
            <consortium name="RefSeq"/>
        </authorList>
    </citation>
    <scope>IDENTIFICATION</scope>
    <source>
        <tissue evidence="4">Tentacle</tissue>
    </source>
</reference>
<dbReference type="InterPro" id="IPR046815">
    <property type="entry name" value="P2RX7_C"/>
</dbReference>
<dbReference type="Proteomes" id="UP000515163">
    <property type="component" value="Unplaced"/>
</dbReference>
<dbReference type="GeneID" id="116300462"/>
<dbReference type="PANTHER" id="PTHR36981:SF1">
    <property type="entry name" value="P2X PURINORECEPTOR 7 INTRACELLULAR DOMAIN-CONTAINING PROTEIN"/>
    <property type="match status" value="1"/>
</dbReference>
<feature type="compositionally biased region" description="Acidic residues" evidence="1">
    <location>
        <begin position="13"/>
        <end position="34"/>
    </location>
</feature>
<organism evidence="3 4">
    <name type="scientific">Actinia tenebrosa</name>
    <name type="common">Australian red waratah sea anemone</name>
    <dbReference type="NCBI Taxonomy" id="6105"/>
    <lineage>
        <taxon>Eukaryota</taxon>
        <taxon>Metazoa</taxon>
        <taxon>Cnidaria</taxon>
        <taxon>Anthozoa</taxon>
        <taxon>Hexacorallia</taxon>
        <taxon>Actiniaria</taxon>
        <taxon>Actiniidae</taxon>
        <taxon>Actinia</taxon>
    </lineage>
</organism>
<accession>A0A6P8I9E5</accession>
<name>A0A6P8I9E5_ACTTE</name>
<proteinExistence type="predicted"/>
<dbReference type="AlphaFoldDB" id="A0A6P8I9E5"/>
<evidence type="ECO:0000256" key="1">
    <source>
        <dbReference type="SAM" id="MobiDB-lite"/>
    </source>
</evidence>
<evidence type="ECO:0000313" key="4">
    <source>
        <dbReference type="RefSeq" id="XP_031565199.1"/>
    </source>
</evidence>
<gene>
    <name evidence="4" type="primary">LOC116300462</name>
</gene>
<evidence type="ECO:0000259" key="2">
    <source>
        <dbReference type="Pfam" id="PF20478"/>
    </source>
</evidence>
<dbReference type="RefSeq" id="XP_031565199.1">
    <property type="nucleotide sequence ID" value="XM_031709339.1"/>
</dbReference>
<evidence type="ECO:0000313" key="3">
    <source>
        <dbReference type="Proteomes" id="UP000515163"/>
    </source>
</evidence>
<sequence>MAVPYQFEPEIASGEEDNTQDESMSEESEQEELANEERRQGIDKWCTCQQCVVMETADMCLCCNELESRKYDNTQDSTCITTSEGFQCVCLNRDVLWTALVSLHDREGSSLPTRTNIPNNSLRYASYRQFTWWVHGYLGKKIRRVIPACVVSKIRSTFPNPNEEYTGFKEDGSEVAEVNLAWEF</sequence>
<feature type="region of interest" description="Disordered" evidence="1">
    <location>
        <begin position="1"/>
        <end position="36"/>
    </location>
</feature>
<protein>
    <submittedName>
        <fullName evidence="4">P2X purinoceptor 7-like</fullName>
    </submittedName>
</protein>
<dbReference type="OrthoDB" id="5985950at2759"/>
<feature type="domain" description="P2X purinoreceptor 7 intracellular" evidence="2">
    <location>
        <begin position="19"/>
        <end position="169"/>
    </location>
</feature>
<dbReference type="KEGG" id="aten:116300462"/>
<dbReference type="Pfam" id="PF20478">
    <property type="entry name" value="P2RX7_C"/>
    <property type="match status" value="1"/>
</dbReference>
<dbReference type="PANTHER" id="PTHR36981">
    <property type="entry name" value="ZGC:195170"/>
    <property type="match status" value="1"/>
</dbReference>
<keyword evidence="3" id="KW-1185">Reference proteome</keyword>